<evidence type="ECO:0000256" key="3">
    <source>
        <dbReference type="ARBA" id="ARBA00022737"/>
    </source>
</evidence>
<organism evidence="6 7">
    <name type="scientific">Hydra vulgaris</name>
    <name type="common">Hydra</name>
    <name type="synonym">Hydra attenuata</name>
    <dbReference type="NCBI Taxonomy" id="6087"/>
    <lineage>
        <taxon>Eukaryota</taxon>
        <taxon>Metazoa</taxon>
        <taxon>Cnidaria</taxon>
        <taxon>Hydrozoa</taxon>
        <taxon>Hydroidolina</taxon>
        <taxon>Anthoathecata</taxon>
        <taxon>Aplanulata</taxon>
        <taxon>Hydridae</taxon>
        <taxon>Hydra</taxon>
    </lineage>
</organism>
<feature type="repeat" description="WD" evidence="4">
    <location>
        <begin position="117"/>
        <end position="158"/>
    </location>
</feature>
<dbReference type="PANTHER" id="PTHR19842">
    <property type="entry name" value="G BETA-LIKE PROTEIN GBL"/>
    <property type="match status" value="1"/>
</dbReference>
<evidence type="ECO:0000256" key="1">
    <source>
        <dbReference type="ARBA" id="ARBA00009890"/>
    </source>
</evidence>
<gene>
    <name evidence="7" type="primary">LOC100198452</name>
</gene>
<dbReference type="Pfam" id="PF00400">
    <property type="entry name" value="WD40"/>
    <property type="match status" value="6"/>
</dbReference>
<keyword evidence="3 5" id="KW-0677">Repeat</keyword>
<dbReference type="InterPro" id="IPR019775">
    <property type="entry name" value="WD40_repeat_CS"/>
</dbReference>
<sequence>MGVDQVILATAGYDHTIRFWQAHSGVCTRTVQHPESQVNKMEITPDRQFLAAAAYQHVRLYDIPSANPSPVINYDGISKNVTAIGFQENGKWMFTGGEDKSVRIWDTRTRSLHCQHIFQVSAPVTSVFLHPNQTQLVIGDQSGAINMWDLKTDHNEQLIPETRAMIQSVAIDPEGKFLASINDKGTCYVWSLTGVKEQRTMFHPKQKLSAHNKYGLKCLFSPDSDFLVTTSADSSLKIWNTTDFSLLKTLTDPSGRWVWDCSFSEDSHYIITATSDGVGRLWNIDKEEIIREYTGHQKAIICLAFRDVKC</sequence>
<dbReference type="InterPro" id="IPR036322">
    <property type="entry name" value="WD40_repeat_dom_sf"/>
</dbReference>
<comment type="subunit">
    <text evidence="5">Part of TORC1 complex. Part of the TORC2 complex.</text>
</comment>
<dbReference type="InterPro" id="IPR020472">
    <property type="entry name" value="WD40_PAC1"/>
</dbReference>
<dbReference type="RefSeq" id="XP_065657398.1">
    <property type="nucleotide sequence ID" value="XM_065801326.1"/>
</dbReference>
<accession>A0ABM4C717</accession>
<feature type="repeat" description="WD" evidence="4">
    <location>
        <begin position="208"/>
        <end position="249"/>
    </location>
</feature>
<proteinExistence type="inferred from homology"/>
<reference evidence="7" key="1">
    <citation type="submission" date="2025-08" db="UniProtKB">
        <authorList>
            <consortium name="RefSeq"/>
        </authorList>
    </citation>
    <scope>IDENTIFICATION</scope>
</reference>
<dbReference type="SMART" id="SM00320">
    <property type="entry name" value="WD40"/>
    <property type="match status" value="6"/>
</dbReference>
<comment type="function">
    <text evidence="5">Subunit of TORC1 and TORC2, which regulate cell growth and survival in response to nutrient and hormonal signals.</text>
</comment>
<dbReference type="PROSITE" id="PS00678">
    <property type="entry name" value="WD_REPEATS_1"/>
    <property type="match status" value="1"/>
</dbReference>
<feature type="repeat" description="WD" evidence="4">
    <location>
        <begin position="1"/>
        <end position="30"/>
    </location>
</feature>
<dbReference type="PROSITE" id="PS50082">
    <property type="entry name" value="WD_REPEATS_2"/>
    <property type="match status" value="5"/>
</dbReference>
<keyword evidence="6" id="KW-1185">Reference proteome</keyword>
<evidence type="ECO:0000256" key="5">
    <source>
        <dbReference type="RuleBase" id="RU369068"/>
    </source>
</evidence>
<dbReference type="PROSITE" id="PS50294">
    <property type="entry name" value="WD_REPEATS_REGION"/>
    <property type="match status" value="2"/>
</dbReference>
<dbReference type="PANTHER" id="PTHR19842:SF0">
    <property type="entry name" value="TARGET OF RAPAMYCIN COMPLEX SUBUNIT LST8"/>
    <property type="match status" value="1"/>
</dbReference>
<comment type="similarity">
    <text evidence="1 5">Belongs to the WD repeat LST8 family.</text>
</comment>
<dbReference type="InterPro" id="IPR001680">
    <property type="entry name" value="WD40_rpt"/>
</dbReference>
<protein>
    <recommendedName>
        <fullName evidence="5">Target of rapamycin complex subunit lst8</fullName>
        <shortName evidence="5">TORC subunit lst8</shortName>
    </recommendedName>
</protein>
<evidence type="ECO:0000256" key="4">
    <source>
        <dbReference type="PROSITE-ProRule" id="PRU00221"/>
    </source>
</evidence>
<dbReference type="SUPFAM" id="SSF50978">
    <property type="entry name" value="WD40 repeat-like"/>
    <property type="match status" value="1"/>
</dbReference>
<dbReference type="CDD" id="cd00200">
    <property type="entry name" value="WD40"/>
    <property type="match status" value="1"/>
</dbReference>
<evidence type="ECO:0000313" key="7">
    <source>
        <dbReference type="RefSeq" id="XP_065657398.1"/>
    </source>
</evidence>
<evidence type="ECO:0000313" key="6">
    <source>
        <dbReference type="Proteomes" id="UP001652625"/>
    </source>
</evidence>
<dbReference type="GeneID" id="100198452"/>
<comment type="subcellular location">
    <subcellularLocation>
        <location evidence="5">Cytoplasm</location>
    </subcellularLocation>
</comment>
<dbReference type="Gene3D" id="2.130.10.10">
    <property type="entry name" value="YVTN repeat-like/Quinoprotein amine dehydrogenase"/>
    <property type="match status" value="1"/>
</dbReference>
<name>A0ABM4C717_HYDVU</name>
<evidence type="ECO:0000256" key="2">
    <source>
        <dbReference type="ARBA" id="ARBA00022574"/>
    </source>
</evidence>
<dbReference type="PRINTS" id="PR00320">
    <property type="entry name" value="GPROTEINBRPT"/>
</dbReference>
<dbReference type="Proteomes" id="UP001652625">
    <property type="component" value="Chromosome 07"/>
</dbReference>
<dbReference type="InterPro" id="IPR037588">
    <property type="entry name" value="MLST8"/>
</dbReference>
<feature type="repeat" description="WD" evidence="4">
    <location>
        <begin position="262"/>
        <end position="292"/>
    </location>
</feature>
<dbReference type="InterPro" id="IPR015943">
    <property type="entry name" value="WD40/YVTN_repeat-like_dom_sf"/>
</dbReference>
<keyword evidence="5" id="KW-0963">Cytoplasm</keyword>
<feature type="repeat" description="WD" evidence="4">
    <location>
        <begin position="74"/>
        <end position="109"/>
    </location>
</feature>
<keyword evidence="2 4" id="KW-0853">WD repeat</keyword>